<dbReference type="EMBL" id="JAFKCV010000001">
    <property type="protein sequence ID" value="MBN7823759.1"/>
    <property type="molecule type" value="Genomic_DNA"/>
</dbReference>
<dbReference type="Proteomes" id="UP000664654">
    <property type="component" value="Unassembled WGS sequence"/>
</dbReference>
<protein>
    <submittedName>
        <fullName evidence="2">Uncharacterized protein</fullName>
    </submittedName>
</protein>
<accession>A0A939DJA5</accession>
<organism evidence="2 3">
    <name type="scientific">Bowmanella dokdonensis</name>
    <dbReference type="NCBI Taxonomy" id="751969"/>
    <lineage>
        <taxon>Bacteria</taxon>
        <taxon>Pseudomonadati</taxon>
        <taxon>Pseudomonadota</taxon>
        <taxon>Gammaproteobacteria</taxon>
        <taxon>Alteromonadales</taxon>
        <taxon>Alteromonadaceae</taxon>
        <taxon>Bowmanella</taxon>
    </lineage>
</organism>
<dbReference type="RefSeq" id="WP_206571879.1">
    <property type="nucleotide sequence ID" value="NZ_JAFKCV010000001.1"/>
</dbReference>
<reference evidence="2" key="1">
    <citation type="submission" date="2021-03" db="EMBL/GenBank/DDBJ databases">
        <title>novel species isolated from a fishpond in China.</title>
        <authorList>
            <person name="Lu H."/>
            <person name="Cai Z."/>
        </authorList>
    </citation>
    <scope>NUCLEOTIDE SEQUENCE</scope>
    <source>
        <strain evidence="2">JCM 30855</strain>
    </source>
</reference>
<evidence type="ECO:0000313" key="2">
    <source>
        <dbReference type="EMBL" id="MBN7823759.1"/>
    </source>
</evidence>
<dbReference type="AlphaFoldDB" id="A0A939DJA5"/>
<feature type="signal peptide" evidence="1">
    <location>
        <begin position="1"/>
        <end position="22"/>
    </location>
</feature>
<keyword evidence="3" id="KW-1185">Reference proteome</keyword>
<evidence type="ECO:0000313" key="3">
    <source>
        <dbReference type="Proteomes" id="UP000664654"/>
    </source>
</evidence>
<evidence type="ECO:0000256" key="1">
    <source>
        <dbReference type="SAM" id="SignalP"/>
    </source>
</evidence>
<name>A0A939DJA5_9ALTE</name>
<comment type="caution">
    <text evidence="2">The sequence shown here is derived from an EMBL/GenBank/DDBJ whole genome shotgun (WGS) entry which is preliminary data.</text>
</comment>
<proteinExistence type="predicted"/>
<feature type="chain" id="PRO_5037257486" evidence="1">
    <location>
        <begin position="23"/>
        <end position="114"/>
    </location>
</feature>
<keyword evidence="1" id="KW-0732">Signal</keyword>
<gene>
    <name evidence="2" type="ORF">J0A66_00845</name>
</gene>
<sequence>MKKLVLGSLLVMTTLSSTGAMASVGQQEEQSRYVFSGDLAFADFCKSALRDDVSLLRRTVFQQVGRLAPSENGVYRSLFQPQSLTCAGQSLMEFSQSRKAESVYQYLKEKADKL</sequence>